<dbReference type="AlphaFoldDB" id="A0A841BWE4"/>
<keyword evidence="1" id="KW-0812">Transmembrane</keyword>
<dbReference type="Proteomes" id="UP000587527">
    <property type="component" value="Unassembled WGS sequence"/>
</dbReference>
<reference evidence="2 3" key="1">
    <citation type="submission" date="2020-08" db="EMBL/GenBank/DDBJ databases">
        <title>Sequencing the genomes of 1000 actinobacteria strains.</title>
        <authorList>
            <person name="Klenk H.-P."/>
        </authorList>
    </citation>
    <scope>NUCLEOTIDE SEQUENCE [LARGE SCALE GENOMIC DNA]</scope>
    <source>
        <strain evidence="2 3">DSM 45362</strain>
    </source>
</reference>
<name>A0A841BWE4_9ACTN</name>
<evidence type="ECO:0000313" key="3">
    <source>
        <dbReference type="Proteomes" id="UP000587527"/>
    </source>
</evidence>
<feature type="transmembrane region" description="Helical" evidence="1">
    <location>
        <begin position="75"/>
        <end position="95"/>
    </location>
</feature>
<proteinExistence type="predicted"/>
<comment type="caution">
    <text evidence="2">The sequence shown here is derived from an EMBL/GenBank/DDBJ whole genome shotgun (WGS) entry which is preliminary data.</text>
</comment>
<protein>
    <recommendedName>
        <fullName evidence="4">DUF2637 domain-containing protein</fullName>
    </recommendedName>
</protein>
<feature type="transmembrane region" description="Helical" evidence="1">
    <location>
        <begin position="101"/>
        <end position="120"/>
    </location>
</feature>
<feature type="transmembrane region" description="Helical" evidence="1">
    <location>
        <begin position="12"/>
        <end position="31"/>
    </location>
</feature>
<evidence type="ECO:0000256" key="1">
    <source>
        <dbReference type="SAM" id="Phobius"/>
    </source>
</evidence>
<organism evidence="2 3">
    <name type="scientific">Allocatelliglobosispora scoriae</name>
    <dbReference type="NCBI Taxonomy" id="643052"/>
    <lineage>
        <taxon>Bacteria</taxon>
        <taxon>Bacillati</taxon>
        <taxon>Actinomycetota</taxon>
        <taxon>Actinomycetes</taxon>
        <taxon>Micromonosporales</taxon>
        <taxon>Micromonosporaceae</taxon>
        <taxon>Allocatelliglobosispora</taxon>
    </lineage>
</organism>
<dbReference type="RefSeq" id="WP_184840421.1">
    <property type="nucleotide sequence ID" value="NZ_JACHMN010000002.1"/>
</dbReference>
<gene>
    <name evidence="2" type="ORF">F4553_005374</name>
</gene>
<keyword evidence="1" id="KW-1133">Transmembrane helix</keyword>
<evidence type="ECO:0000313" key="2">
    <source>
        <dbReference type="EMBL" id="MBB5871995.1"/>
    </source>
</evidence>
<feature type="transmembrane region" description="Helical" evidence="1">
    <location>
        <begin position="43"/>
        <end position="63"/>
    </location>
</feature>
<sequence length="337" mass="36026">MNTPNLRGQGPMALLSVFYAATAGLALYGQSDGIMLHLRFDRWSALAVAAVVELLAAVLFAFADWRRTYHGESAIAARLLAVVVAAGVAALNYYGHPDDTGQTMLFTGASVAAFLVLVLHTEARRRDHLRAAGRLPAQAPAYGPALWLRMPQTVWRARQLATANPDLGVRDSITAAETEAATAVRHKAIAAALRLKLTKSLDPVSSAIAMVSYDLDEVAARLAASVDYDRLTALLAADIDPDRLRPVADVAPEAAPRVAPVPRLAPKPKPAKTTKSTADLVVALAARHPELTPKQVAARLAISERTAQRYMPPRVAEDPATPVVDEIGSEVRELVHV</sequence>
<dbReference type="EMBL" id="JACHMN010000002">
    <property type="protein sequence ID" value="MBB5871995.1"/>
    <property type="molecule type" value="Genomic_DNA"/>
</dbReference>
<keyword evidence="1" id="KW-0472">Membrane</keyword>
<keyword evidence="3" id="KW-1185">Reference proteome</keyword>
<accession>A0A841BWE4</accession>
<evidence type="ECO:0008006" key="4">
    <source>
        <dbReference type="Google" id="ProtNLM"/>
    </source>
</evidence>